<dbReference type="AlphaFoldDB" id="A0A834IPW0"/>
<dbReference type="Proteomes" id="UP000625711">
    <property type="component" value="Unassembled WGS sequence"/>
</dbReference>
<accession>A0A834IPW0</accession>
<organism evidence="2 3">
    <name type="scientific">Rhynchophorus ferrugineus</name>
    <name type="common">Red palm weevil</name>
    <name type="synonym">Curculio ferrugineus</name>
    <dbReference type="NCBI Taxonomy" id="354439"/>
    <lineage>
        <taxon>Eukaryota</taxon>
        <taxon>Metazoa</taxon>
        <taxon>Ecdysozoa</taxon>
        <taxon>Arthropoda</taxon>
        <taxon>Hexapoda</taxon>
        <taxon>Insecta</taxon>
        <taxon>Pterygota</taxon>
        <taxon>Neoptera</taxon>
        <taxon>Endopterygota</taxon>
        <taxon>Coleoptera</taxon>
        <taxon>Polyphaga</taxon>
        <taxon>Cucujiformia</taxon>
        <taxon>Curculionidae</taxon>
        <taxon>Dryophthorinae</taxon>
        <taxon>Rhynchophorus</taxon>
    </lineage>
</organism>
<dbReference type="EMBL" id="JAACXV010000157">
    <property type="protein sequence ID" value="KAF7282742.1"/>
    <property type="molecule type" value="Genomic_DNA"/>
</dbReference>
<evidence type="ECO:0000256" key="1">
    <source>
        <dbReference type="SAM" id="MobiDB-lite"/>
    </source>
</evidence>
<feature type="compositionally biased region" description="Basic residues" evidence="1">
    <location>
        <begin position="73"/>
        <end position="93"/>
    </location>
</feature>
<reference evidence="2" key="1">
    <citation type="submission" date="2020-08" db="EMBL/GenBank/DDBJ databases">
        <title>Genome sequencing and assembly of the red palm weevil Rhynchophorus ferrugineus.</title>
        <authorList>
            <person name="Dias G.B."/>
            <person name="Bergman C.M."/>
            <person name="Manee M."/>
        </authorList>
    </citation>
    <scope>NUCLEOTIDE SEQUENCE</scope>
    <source>
        <strain evidence="2">AA-2017</strain>
        <tissue evidence="2">Whole larva</tissue>
    </source>
</reference>
<comment type="caution">
    <text evidence="2">The sequence shown here is derived from an EMBL/GenBank/DDBJ whole genome shotgun (WGS) entry which is preliminary data.</text>
</comment>
<protein>
    <submittedName>
        <fullName evidence="2">Uncharacterized protein</fullName>
    </submittedName>
</protein>
<evidence type="ECO:0000313" key="3">
    <source>
        <dbReference type="Proteomes" id="UP000625711"/>
    </source>
</evidence>
<feature type="region of interest" description="Disordered" evidence="1">
    <location>
        <begin position="1"/>
        <end position="93"/>
    </location>
</feature>
<sequence length="93" mass="10466">MRNGSRTSNHTEKDPPLPHPPDKDQHGTAMEKSRFIETRRSRPPRRSPTVRCPERDSSTSPLSAGGVSAPRTGVRRSRLSRSRSRKATTVRYS</sequence>
<proteinExistence type="predicted"/>
<evidence type="ECO:0000313" key="2">
    <source>
        <dbReference type="EMBL" id="KAF7282742.1"/>
    </source>
</evidence>
<name>A0A834IPW0_RHYFE</name>
<gene>
    <name evidence="2" type="ORF">GWI33_001996</name>
</gene>
<keyword evidence="3" id="KW-1185">Reference proteome</keyword>
<feature type="compositionally biased region" description="Basic and acidic residues" evidence="1">
    <location>
        <begin position="9"/>
        <end position="40"/>
    </location>
</feature>